<accession>A0A7R9QSJ2</accession>
<sequence>MEELRNTVEELSSSNLYCQYCDFYLSSFNDINSHIGTVLHQQNMAKKSMENSAQSVPKCEPMNRTVVERVPIGMAALVKMIDNRKQITLKSLTDMESYQICSDSEASLAKELAKLLTNELLNYKMSLMPDNVKEALKHQGIGLLKSATNM</sequence>
<gene>
    <name evidence="1" type="ORF">ONB1V03_LOCUS13560</name>
</gene>
<evidence type="ECO:0000313" key="1">
    <source>
        <dbReference type="EMBL" id="CAD7656924.1"/>
    </source>
</evidence>
<name>A0A7R9QSJ2_9ACAR</name>
<dbReference type="EMBL" id="OC926860">
    <property type="protein sequence ID" value="CAD7656924.1"/>
    <property type="molecule type" value="Genomic_DNA"/>
</dbReference>
<reference evidence="1" key="1">
    <citation type="submission" date="2020-11" db="EMBL/GenBank/DDBJ databases">
        <authorList>
            <person name="Tran Van P."/>
        </authorList>
    </citation>
    <scope>NUCLEOTIDE SEQUENCE</scope>
</reference>
<dbReference type="OrthoDB" id="6511792at2759"/>
<dbReference type="Proteomes" id="UP000728032">
    <property type="component" value="Unassembled WGS sequence"/>
</dbReference>
<organism evidence="1">
    <name type="scientific">Oppiella nova</name>
    <dbReference type="NCBI Taxonomy" id="334625"/>
    <lineage>
        <taxon>Eukaryota</taxon>
        <taxon>Metazoa</taxon>
        <taxon>Ecdysozoa</taxon>
        <taxon>Arthropoda</taxon>
        <taxon>Chelicerata</taxon>
        <taxon>Arachnida</taxon>
        <taxon>Acari</taxon>
        <taxon>Acariformes</taxon>
        <taxon>Sarcoptiformes</taxon>
        <taxon>Oribatida</taxon>
        <taxon>Brachypylina</taxon>
        <taxon>Oppioidea</taxon>
        <taxon>Oppiidae</taxon>
        <taxon>Oppiella</taxon>
    </lineage>
</organism>
<keyword evidence="2" id="KW-1185">Reference proteome</keyword>
<evidence type="ECO:0000313" key="2">
    <source>
        <dbReference type="Proteomes" id="UP000728032"/>
    </source>
</evidence>
<proteinExistence type="predicted"/>
<protein>
    <submittedName>
        <fullName evidence="1">Uncharacterized protein</fullName>
    </submittedName>
</protein>
<dbReference type="EMBL" id="CAJPVJ010012035">
    <property type="protein sequence ID" value="CAG2174111.1"/>
    <property type="molecule type" value="Genomic_DNA"/>
</dbReference>
<dbReference type="AlphaFoldDB" id="A0A7R9QSJ2"/>